<dbReference type="HOGENOM" id="CLU_000445_113_4_11"/>
<reference evidence="5 6" key="1">
    <citation type="journal article" date="2010" name="Stand. Genomic Sci.">
        <title>Complete genome sequence of Conexibacter woesei type strain (ID131577).</title>
        <authorList>
            <person name="Pukall R."/>
            <person name="Lapidus A."/>
            <person name="Glavina Del Rio T."/>
            <person name="Copeland A."/>
            <person name="Tice H."/>
            <person name="Cheng J.-F."/>
            <person name="Lucas S."/>
            <person name="Chen F."/>
            <person name="Nolan M."/>
            <person name="Bruce D."/>
            <person name="Goodwin L."/>
            <person name="Pitluck S."/>
            <person name="Mavromatis K."/>
            <person name="Ivanova N."/>
            <person name="Ovchinnikova G."/>
            <person name="Pati A."/>
            <person name="Chen A."/>
            <person name="Palaniappan K."/>
            <person name="Land M."/>
            <person name="Hauser L."/>
            <person name="Chang Y.-J."/>
            <person name="Jeffries C.D."/>
            <person name="Chain P."/>
            <person name="Meincke L."/>
            <person name="Sims D."/>
            <person name="Brettin T."/>
            <person name="Detter J.C."/>
            <person name="Rohde M."/>
            <person name="Goeker M."/>
            <person name="Bristow J."/>
            <person name="Eisen J.A."/>
            <person name="Markowitz V."/>
            <person name="Kyrpides N.C."/>
            <person name="Klenk H.-P."/>
            <person name="Hugenholtz P."/>
        </authorList>
    </citation>
    <scope>NUCLEOTIDE SEQUENCE [LARGE SCALE GENOMIC DNA]</scope>
    <source>
        <strain evidence="6">DSM 14684 / CIP 108061 / JCM 11494 / NBRC 100937 / ID131577</strain>
    </source>
</reference>
<dbReference type="SUPFAM" id="SSF52402">
    <property type="entry name" value="Adenine nucleotide alpha hydrolases-like"/>
    <property type="match status" value="1"/>
</dbReference>
<dbReference type="eggNOG" id="COG2205">
    <property type="taxonomic scope" value="Bacteria"/>
</dbReference>
<evidence type="ECO:0000259" key="4">
    <source>
        <dbReference type="Pfam" id="PF02702"/>
    </source>
</evidence>
<keyword evidence="1" id="KW-0808">Transferase</keyword>
<dbReference type="GO" id="GO:0005886">
    <property type="term" value="C:plasma membrane"/>
    <property type="evidence" value="ECO:0007669"/>
    <property type="project" value="TreeGrafter"/>
</dbReference>
<keyword evidence="6" id="KW-1185">Reference proteome</keyword>
<dbReference type="EMBL" id="CP001854">
    <property type="protein sequence ID" value="ADB49158.1"/>
    <property type="molecule type" value="Genomic_DNA"/>
</dbReference>
<dbReference type="OrthoDB" id="9806130at2"/>
<evidence type="ECO:0000313" key="5">
    <source>
        <dbReference type="EMBL" id="ADB49158.1"/>
    </source>
</evidence>
<reference evidence="6" key="2">
    <citation type="submission" date="2010-01" db="EMBL/GenBank/DDBJ databases">
        <title>The complete genome of Conexibacter woesei DSM 14684.</title>
        <authorList>
            <consortium name="US DOE Joint Genome Institute (JGI-PGF)"/>
            <person name="Lucas S."/>
            <person name="Copeland A."/>
            <person name="Lapidus A."/>
            <person name="Glavina del Rio T."/>
            <person name="Dalin E."/>
            <person name="Tice H."/>
            <person name="Bruce D."/>
            <person name="Goodwin L."/>
            <person name="Pitluck S."/>
            <person name="Kyrpides N."/>
            <person name="Mavromatis K."/>
            <person name="Ivanova N."/>
            <person name="Mikhailova N."/>
            <person name="Chertkov O."/>
            <person name="Brettin T."/>
            <person name="Detter J.C."/>
            <person name="Han C."/>
            <person name="Larimer F."/>
            <person name="Land M."/>
            <person name="Hauser L."/>
            <person name="Markowitz V."/>
            <person name="Cheng J.-F."/>
            <person name="Hugenholtz P."/>
            <person name="Woyke T."/>
            <person name="Wu D."/>
            <person name="Pukall R."/>
            <person name="Steenblock K."/>
            <person name="Schneider S."/>
            <person name="Klenk H.-P."/>
            <person name="Eisen J.A."/>
        </authorList>
    </citation>
    <scope>NUCLEOTIDE SEQUENCE [LARGE SCALE GENOMIC DNA]</scope>
    <source>
        <strain evidence="6">DSM 14684 / CIP 108061 / JCM 11494 / NBRC 100937 / ID131577</strain>
    </source>
</reference>
<dbReference type="GO" id="GO:0005737">
    <property type="term" value="C:cytoplasm"/>
    <property type="evidence" value="ECO:0007669"/>
    <property type="project" value="UniProtKB-ARBA"/>
</dbReference>
<evidence type="ECO:0000256" key="2">
    <source>
        <dbReference type="ARBA" id="ARBA00022777"/>
    </source>
</evidence>
<sequence length="391" mass="43143" precursor="true">MEAATRSRTGRLKVFLGMAAGVGKTYRMLQEGQAEAESGRDVVIGYLEPHGRAETTAQARGLEVVPRQRVEHRGAFLEEMDLRGILSRAPELCLIDELAHTNAPGLLHAKRYEDVAAVLAAGIDVFSTVNVQHLESLNDTVAELTTTRVRETVPDEVLGEADELVLIDLTPEALIERLRAGKVYPRERIESALNNFFRIEHLSALREVALRQVAEEVEARRVVGPLPARRSGDGERIALSAAPAAIGERLLALVTPAPVSQRVVRRAWRSAQRLGADLDLLWVQPAGRELKPEQAEQLDALRRLAVVLGAHLLVEPGDDLVAVVRRVAHDRRTTYVLIGEPRPRNALRRLLRPSLPSRLLDALPGIDVRIVADRTRRAAAVDEQQEWSGEA</sequence>
<name>D3F9J1_CONWI</name>
<dbReference type="STRING" id="469383.Cwoe_0725"/>
<proteinExistence type="predicted"/>
<evidence type="ECO:0000256" key="1">
    <source>
        <dbReference type="ARBA" id="ARBA00022679"/>
    </source>
</evidence>
<dbReference type="Pfam" id="PF02702">
    <property type="entry name" value="KdpD"/>
    <property type="match status" value="1"/>
</dbReference>
<protein>
    <submittedName>
        <fullName evidence="5">Osmosensitive K channel His kinase sensor</fullName>
    </submittedName>
</protein>
<feature type="domain" description="Signal transduction histidine kinase osmosensitive K+ channel sensor N-terminal" evidence="4">
    <location>
        <begin position="9"/>
        <end position="217"/>
    </location>
</feature>
<dbReference type="Gene3D" id="3.40.50.300">
    <property type="entry name" value="P-loop containing nucleotide triphosphate hydrolases"/>
    <property type="match status" value="1"/>
</dbReference>
<accession>D3F9J1</accession>
<evidence type="ECO:0000256" key="3">
    <source>
        <dbReference type="ARBA" id="ARBA00023012"/>
    </source>
</evidence>
<dbReference type="InterPro" id="IPR027417">
    <property type="entry name" value="P-loop_NTPase"/>
</dbReference>
<dbReference type="InterPro" id="IPR052023">
    <property type="entry name" value="Histidine_kinase_KdpD"/>
</dbReference>
<dbReference type="InterPro" id="IPR003852">
    <property type="entry name" value="Sig_transdc_His_kinase_KdpD_N"/>
</dbReference>
<organism evidence="5 6">
    <name type="scientific">Conexibacter woesei (strain DSM 14684 / CCUG 47730 / CIP 108061 / JCM 11494 / NBRC 100937 / ID131577)</name>
    <dbReference type="NCBI Taxonomy" id="469383"/>
    <lineage>
        <taxon>Bacteria</taxon>
        <taxon>Bacillati</taxon>
        <taxon>Actinomycetota</taxon>
        <taxon>Thermoleophilia</taxon>
        <taxon>Solirubrobacterales</taxon>
        <taxon>Conexibacteraceae</taxon>
        <taxon>Conexibacter</taxon>
    </lineage>
</organism>
<dbReference type="FunFam" id="3.40.50.300:FF:000483">
    <property type="entry name" value="Sensor histidine kinase KdpD"/>
    <property type="match status" value="1"/>
</dbReference>
<dbReference type="KEGG" id="cwo:Cwoe_0725"/>
<dbReference type="AlphaFoldDB" id="D3F9J1"/>
<dbReference type="Proteomes" id="UP000008229">
    <property type="component" value="Chromosome"/>
</dbReference>
<dbReference type="GO" id="GO:0000155">
    <property type="term" value="F:phosphorelay sensor kinase activity"/>
    <property type="evidence" value="ECO:0007669"/>
    <property type="project" value="InterPro"/>
</dbReference>
<dbReference type="RefSeq" id="WP_012932211.1">
    <property type="nucleotide sequence ID" value="NC_013739.1"/>
</dbReference>
<dbReference type="PANTHER" id="PTHR45569">
    <property type="entry name" value="SENSOR PROTEIN KDPD"/>
    <property type="match status" value="1"/>
</dbReference>
<keyword evidence="2 5" id="KW-0418">Kinase</keyword>
<dbReference type="PANTHER" id="PTHR45569:SF1">
    <property type="entry name" value="SENSOR PROTEIN KDPD"/>
    <property type="match status" value="1"/>
</dbReference>
<gene>
    <name evidence="5" type="ordered locus">Cwoe_0725</name>
</gene>
<evidence type="ECO:0000313" key="6">
    <source>
        <dbReference type="Proteomes" id="UP000008229"/>
    </source>
</evidence>
<keyword evidence="3" id="KW-0902">Two-component regulatory system</keyword>